<dbReference type="Proteomes" id="UP000799779">
    <property type="component" value="Unassembled WGS sequence"/>
</dbReference>
<name>A0A6A5VW09_9PLEO</name>
<gene>
    <name evidence="1" type="ORF">P154DRAFT_96377</name>
</gene>
<protein>
    <submittedName>
        <fullName evidence="1">Uncharacterized protein</fullName>
    </submittedName>
</protein>
<evidence type="ECO:0000313" key="1">
    <source>
        <dbReference type="EMBL" id="KAF1993164.1"/>
    </source>
</evidence>
<proteinExistence type="predicted"/>
<evidence type="ECO:0000313" key="2">
    <source>
        <dbReference type="Proteomes" id="UP000799779"/>
    </source>
</evidence>
<keyword evidence="2" id="KW-1185">Reference proteome</keyword>
<dbReference type="EMBL" id="ML977725">
    <property type="protein sequence ID" value="KAF1993164.1"/>
    <property type="molecule type" value="Genomic_DNA"/>
</dbReference>
<organism evidence="1 2">
    <name type="scientific">Amniculicola lignicola CBS 123094</name>
    <dbReference type="NCBI Taxonomy" id="1392246"/>
    <lineage>
        <taxon>Eukaryota</taxon>
        <taxon>Fungi</taxon>
        <taxon>Dikarya</taxon>
        <taxon>Ascomycota</taxon>
        <taxon>Pezizomycotina</taxon>
        <taxon>Dothideomycetes</taxon>
        <taxon>Pleosporomycetidae</taxon>
        <taxon>Pleosporales</taxon>
        <taxon>Amniculicolaceae</taxon>
        <taxon>Amniculicola</taxon>
    </lineage>
</organism>
<sequence length="160" mass="17666">MRAQALHRLRHETRELACARCVNQIRRCRHADPHCRTAADGAGLFRVRVSGSDPPNSRVTTSVLISTSAFATPGLDSGLPFLPSRVTFSQECESTLVHGPSLQSQFLFLSQSLKAQCWLGREHGPKWWLSLARPSFGRPYPQSACSVWTNAAIPRLVATV</sequence>
<dbReference type="AlphaFoldDB" id="A0A6A5VW09"/>
<accession>A0A6A5VW09</accession>
<reference evidence="1" key="1">
    <citation type="journal article" date="2020" name="Stud. Mycol.">
        <title>101 Dothideomycetes genomes: a test case for predicting lifestyles and emergence of pathogens.</title>
        <authorList>
            <person name="Haridas S."/>
            <person name="Albert R."/>
            <person name="Binder M."/>
            <person name="Bloem J."/>
            <person name="Labutti K."/>
            <person name="Salamov A."/>
            <person name="Andreopoulos B."/>
            <person name="Baker S."/>
            <person name="Barry K."/>
            <person name="Bills G."/>
            <person name="Bluhm B."/>
            <person name="Cannon C."/>
            <person name="Castanera R."/>
            <person name="Culley D."/>
            <person name="Daum C."/>
            <person name="Ezra D."/>
            <person name="Gonzalez J."/>
            <person name="Henrissat B."/>
            <person name="Kuo A."/>
            <person name="Liang C."/>
            <person name="Lipzen A."/>
            <person name="Lutzoni F."/>
            <person name="Magnuson J."/>
            <person name="Mondo S."/>
            <person name="Nolan M."/>
            <person name="Ohm R."/>
            <person name="Pangilinan J."/>
            <person name="Park H.-J."/>
            <person name="Ramirez L."/>
            <person name="Alfaro M."/>
            <person name="Sun H."/>
            <person name="Tritt A."/>
            <person name="Yoshinaga Y."/>
            <person name="Zwiers L.-H."/>
            <person name="Turgeon B."/>
            <person name="Goodwin S."/>
            <person name="Spatafora J."/>
            <person name="Crous P."/>
            <person name="Grigoriev I."/>
        </authorList>
    </citation>
    <scope>NUCLEOTIDE SEQUENCE</scope>
    <source>
        <strain evidence="1">CBS 123094</strain>
    </source>
</reference>